<dbReference type="Pfam" id="PF00563">
    <property type="entry name" value="EAL"/>
    <property type="match status" value="1"/>
</dbReference>
<dbReference type="PANTHER" id="PTHR33121:SF70">
    <property type="entry name" value="SIGNALING PROTEIN YKOW"/>
    <property type="match status" value="1"/>
</dbReference>
<comment type="caution">
    <text evidence="4">The sequence shown here is derived from an EMBL/GenBank/DDBJ whole genome shotgun (WGS) entry which is preliminary data.</text>
</comment>
<dbReference type="Pfam" id="PF00990">
    <property type="entry name" value="GGDEF"/>
    <property type="match status" value="1"/>
</dbReference>
<evidence type="ECO:0000259" key="2">
    <source>
        <dbReference type="PROSITE" id="PS50883"/>
    </source>
</evidence>
<proteinExistence type="predicted"/>
<feature type="transmembrane region" description="Helical" evidence="1">
    <location>
        <begin position="6"/>
        <end position="26"/>
    </location>
</feature>
<feature type="transmembrane region" description="Helical" evidence="1">
    <location>
        <begin position="137"/>
        <end position="157"/>
    </location>
</feature>
<evidence type="ECO:0000259" key="3">
    <source>
        <dbReference type="PROSITE" id="PS50887"/>
    </source>
</evidence>
<reference evidence="4 5" key="1">
    <citation type="submission" date="2020-09" db="EMBL/GenBank/DDBJ databases">
        <title>Pseudoxanthomonas sp. CAU 1598 isolated from sand of Yaerae Beach.</title>
        <authorList>
            <person name="Kim W."/>
        </authorList>
    </citation>
    <scope>NUCLEOTIDE SEQUENCE [LARGE SCALE GENOMIC DNA]</scope>
    <source>
        <strain evidence="4 5">CAU 1598</strain>
    </source>
</reference>
<organism evidence="4 5">
    <name type="scientific">Pseudomarimonas arenosa</name>
    <dbReference type="NCBI Taxonomy" id="2774145"/>
    <lineage>
        <taxon>Bacteria</taxon>
        <taxon>Pseudomonadati</taxon>
        <taxon>Pseudomonadota</taxon>
        <taxon>Gammaproteobacteria</taxon>
        <taxon>Lysobacterales</taxon>
        <taxon>Lysobacteraceae</taxon>
        <taxon>Pseudomarimonas</taxon>
    </lineage>
</organism>
<feature type="transmembrane region" description="Helical" evidence="1">
    <location>
        <begin position="166"/>
        <end position="188"/>
    </location>
</feature>
<keyword evidence="1" id="KW-1133">Transmembrane helix</keyword>
<dbReference type="RefSeq" id="WP_192031670.1">
    <property type="nucleotide sequence ID" value="NZ_JACYTR010000104.1"/>
</dbReference>
<gene>
    <name evidence="4" type="ORF">IFO71_21095</name>
</gene>
<dbReference type="AlphaFoldDB" id="A0AAW3ZQM5"/>
<dbReference type="InterPro" id="IPR050706">
    <property type="entry name" value="Cyclic-di-GMP_PDE-like"/>
</dbReference>
<dbReference type="CDD" id="cd01948">
    <property type="entry name" value="EAL"/>
    <property type="match status" value="1"/>
</dbReference>
<dbReference type="InterPro" id="IPR001633">
    <property type="entry name" value="EAL_dom"/>
</dbReference>
<keyword evidence="1" id="KW-0812">Transmembrane</keyword>
<protein>
    <submittedName>
        <fullName evidence="4">EAL domain-containing protein</fullName>
    </submittedName>
</protein>
<feature type="transmembrane region" description="Helical" evidence="1">
    <location>
        <begin position="208"/>
        <end position="227"/>
    </location>
</feature>
<dbReference type="InterPro" id="IPR035919">
    <property type="entry name" value="EAL_sf"/>
</dbReference>
<dbReference type="PROSITE" id="PS50883">
    <property type="entry name" value="EAL"/>
    <property type="match status" value="1"/>
</dbReference>
<dbReference type="GO" id="GO:0071111">
    <property type="term" value="F:cyclic-guanylate-specific phosphodiesterase activity"/>
    <property type="evidence" value="ECO:0007669"/>
    <property type="project" value="InterPro"/>
</dbReference>
<feature type="transmembrane region" description="Helical" evidence="1">
    <location>
        <begin position="38"/>
        <end position="57"/>
    </location>
</feature>
<feature type="domain" description="GGDEF" evidence="3">
    <location>
        <begin position="276"/>
        <end position="408"/>
    </location>
</feature>
<dbReference type="PROSITE" id="PS50887">
    <property type="entry name" value="GGDEF"/>
    <property type="match status" value="1"/>
</dbReference>
<keyword evidence="1" id="KW-0472">Membrane</keyword>
<dbReference type="SMART" id="SM00267">
    <property type="entry name" value="GGDEF"/>
    <property type="match status" value="1"/>
</dbReference>
<dbReference type="Gene3D" id="3.30.70.270">
    <property type="match status" value="1"/>
</dbReference>
<evidence type="ECO:0000313" key="4">
    <source>
        <dbReference type="EMBL" id="MBD8528253.1"/>
    </source>
</evidence>
<dbReference type="EMBL" id="JACYTR010000104">
    <property type="protein sequence ID" value="MBD8528253.1"/>
    <property type="molecule type" value="Genomic_DNA"/>
</dbReference>
<dbReference type="InterPro" id="IPR043128">
    <property type="entry name" value="Rev_trsase/Diguanyl_cyclase"/>
</dbReference>
<feature type="transmembrane region" description="Helical" evidence="1">
    <location>
        <begin position="69"/>
        <end position="91"/>
    </location>
</feature>
<accession>A0AAW3ZQM5</accession>
<dbReference type="SUPFAM" id="SSF141868">
    <property type="entry name" value="EAL domain-like"/>
    <property type="match status" value="1"/>
</dbReference>
<evidence type="ECO:0000313" key="5">
    <source>
        <dbReference type="Proteomes" id="UP000613768"/>
    </source>
</evidence>
<dbReference type="InterPro" id="IPR029787">
    <property type="entry name" value="Nucleotide_cyclase"/>
</dbReference>
<evidence type="ECO:0000256" key="1">
    <source>
        <dbReference type="SAM" id="Phobius"/>
    </source>
</evidence>
<feature type="domain" description="EAL" evidence="2">
    <location>
        <begin position="414"/>
        <end position="667"/>
    </location>
</feature>
<sequence length="685" mass="74226">MEPPTALAVLAAMYLGAAIFIALALLDPFPHKKPTRRWLRRLFAAAALLLGALAFFWLDALPAGGHALWGRLTPSALLGLVIGTALTIFGIDQRQRSSTFYAACALPWAIGLGWAGQLALLGNSVDAPRLLHGNDQAAAWILLAAGQSLGLALACVLRRRRDGSPVLVLACAAALMALSIGLYRPLLLNSAFELGERAQRWAPQGADWMQILGVGLAALLGLVAISARRRSGREAGGEHLALRKSSRVDPVTGLPTLDVISESFVRVLRLSVAGRHACALAVIHFAALERVQSTQSKEARDRLFSESAWRLRSQRRDEELIGAMGGDRLIMVLRVQDSNEATARLRELLAQFEQPVGDESLRFRLRPAVGLTMWPTHGDDFGRLLANALVALERCPPAGIQLFHAAQREENEHRLRVESTLSGAIAQGELGLVLQPIVDALSGEVRIVELLARWNNSELGNVSPRQFILIAESSGVIDEFDRWLLREALSTTKWMDAAGFPDIRVSLNCSPVNLADPAFMDFFERTVQTSGVDPQRLEVEVTEAALAEGDRTIVDSLLRLRALGVGLTIDDFGIGHSSLARLRDLPIDALKIDQSFVQDMGYPQGEFLVSGILGLAHGLGKTVIAEGVETEAQRAALVDLGCEYLQGFAISRPLSWRGLLDFLGREVGDDFPEAPGALQSGESQR</sequence>
<dbReference type="Gene3D" id="3.20.20.450">
    <property type="entry name" value="EAL domain"/>
    <property type="match status" value="1"/>
</dbReference>
<name>A0AAW3ZQM5_9GAMM</name>
<keyword evidence="5" id="KW-1185">Reference proteome</keyword>
<feature type="transmembrane region" description="Helical" evidence="1">
    <location>
        <begin position="98"/>
        <end position="117"/>
    </location>
</feature>
<dbReference type="SUPFAM" id="SSF55073">
    <property type="entry name" value="Nucleotide cyclase"/>
    <property type="match status" value="1"/>
</dbReference>
<dbReference type="SMART" id="SM00052">
    <property type="entry name" value="EAL"/>
    <property type="match status" value="1"/>
</dbReference>
<dbReference type="InterPro" id="IPR000160">
    <property type="entry name" value="GGDEF_dom"/>
</dbReference>
<dbReference type="Proteomes" id="UP000613768">
    <property type="component" value="Unassembled WGS sequence"/>
</dbReference>
<dbReference type="PANTHER" id="PTHR33121">
    <property type="entry name" value="CYCLIC DI-GMP PHOSPHODIESTERASE PDEF"/>
    <property type="match status" value="1"/>
</dbReference>